<proteinExistence type="predicted"/>
<dbReference type="AlphaFoldDB" id="A0A844HKN1"/>
<name>A0A844HKN1_9RHOB</name>
<accession>A0A844HKN1</accession>
<sequence>MDKAAERLARREANQAEREARRAANQAERAARKSGRGVEADGAIAAVVAKPSRAFNILIIAQAGRLEREAVLFAASLRRNAPDWQGRLIVAEPLEAEAWEGVETQISDAARTLLGAYGAEIRPFTARHFGKDYPYGNKIEALAVLPESEPFIFFDSDTLVTGPLDRLPIDFARPSASMRRTGTWPAPPLYGPGYGDIWRSLYDRFGLDFASSLDRSQPVEHWERYLYFNAGWFFGADPKEFGRRFLTYALEVNADPGDELACQSLDPWLDQVVLPLVVHGLGGGRPAADLSGLDGDVTCHYRNLSLLYARESDAAMTLAEELIQSPRLADLFAEDEEVSRLVARNEGRQVIRPMFADEWKISEQAIRHRLKREGLWFR</sequence>
<dbReference type="OrthoDB" id="7684392at2"/>
<feature type="compositionally biased region" description="Basic and acidic residues" evidence="1">
    <location>
        <begin position="1"/>
        <end position="22"/>
    </location>
</feature>
<comment type="caution">
    <text evidence="2">The sequence shown here is derived from an EMBL/GenBank/DDBJ whole genome shotgun (WGS) entry which is preliminary data.</text>
</comment>
<feature type="region of interest" description="Disordered" evidence="1">
    <location>
        <begin position="1"/>
        <end position="35"/>
    </location>
</feature>
<evidence type="ECO:0000256" key="1">
    <source>
        <dbReference type="SAM" id="MobiDB-lite"/>
    </source>
</evidence>
<evidence type="ECO:0000313" key="3">
    <source>
        <dbReference type="Proteomes" id="UP000449846"/>
    </source>
</evidence>
<dbReference type="SUPFAM" id="SSF53448">
    <property type="entry name" value="Nucleotide-diphospho-sugar transferases"/>
    <property type="match status" value="1"/>
</dbReference>
<dbReference type="RefSeq" id="WP_155039553.1">
    <property type="nucleotide sequence ID" value="NZ_JBHGCD010000010.1"/>
</dbReference>
<keyword evidence="3" id="KW-1185">Reference proteome</keyword>
<protein>
    <submittedName>
        <fullName evidence="2">Uncharacterized protein</fullName>
    </submittedName>
</protein>
<organism evidence="2 3">
    <name type="scientific">Paracoccus litorisediminis</name>
    <dbReference type="NCBI Taxonomy" id="2006130"/>
    <lineage>
        <taxon>Bacteria</taxon>
        <taxon>Pseudomonadati</taxon>
        <taxon>Pseudomonadota</taxon>
        <taxon>Alphaproteobacteria</taxon>
        <taxon>Rhodobacterales</taxon>
        <taxon>Paracoccaceae</taxon>
        <taxon>Paracoccus</taxon>
    </lineage>
</organism>
<gene>
    <name evidence="2" type="ORF">GL300_10315</name>
</gene>
<evidence type="ECO:0000313" key="2">
    <source>
        <dbReference type="EMBL" id="MTH59609.1"/>
    </source>
</evidence>
<dbReference type="Proteomes" id="UP000449846">
    <property type="component" value="Unassembled WGS sequence"/>
</dbReference>
<dbReference type="EMBL" id="WMIG01000004">
    <property type="protein sequence ID" value="MTH59609.1"/>
    <property type="molecule type" value="Genomic_DNA"/>
</dbReference>
<dbReference type="InterPro" id="IPR029044">
    <property type="entry name" value="Nucleotide-diphossugar_trans"/>
</dbReference>
<reference evidence="2 3" key="1">
    <citation type="submission" date="2019-11" db="EMBL/GenBank/DDBJ databases">
        <authorList>
            <person name="Dong K."/>
        </authorList>
    </citation>
    <scope>NUCLEOTIDE SEQUENCE [LARGE SCALE GENOMIC DNA]</scope>
    <source>
        <strain evidence="2 3">NBRC 112902</strain>
    </source>
</reference>